<evidence type="ECO:0000313" key="2">
    <source>
        <dbReference type="EMBL" id="KYP53408.1"/>
    </source>
</evidence>
<reference evidence="2" key="1">
    <citation type="journal article" date="2012" name="Nat. Biotechnol.">
        <title>Draft genome sequence of pigeonpea (Cajanus cajan), an orphan legume crop of resource-poor farmers.</title>
        <authorList>
            <person name="Varshney R.K."/>
            <person name="Chen W."/>
            <person name="Li Y."/>
            <person name="Bharti A.K."/>
            <person name="Saxena R.K."/>
            <person name="Schlueter J.A."/>
            <person name="Donoghue M.T."/>
            <person name="Azam S."/>
            <person name="Fan G."/>
            <person name="Whaley A.M."/>
            <person name="Farmer A.D."/>
            <person name="Sheridan J."/>
            <person name="Iwata A."/>
            <person name="Tuteja R."/>
            <person name="Penmetsa R.V."/>
            <person name="Wu W."/>
            <person name="Upadhyaya H.D."/>
            <person name="Yang S.P."/>
            <person name="Shah T."/>
            <person name="Saxena K.B."/>
            <person name="Michael T."/>
            <person name="McCombie W.R."/>
            <person name="Yang B."/>
            <person name="Zhang G."/>
            <person name="Yang H."/>
            <person name="Wang J."/>
            <person name="Spillane C."/>
            <person name="Cook D.R."/>
            <person name="May G.D."/>
            <person name="Xu X."/>
            <person name="Jackson S.A."/>
        </authorList>
    </citation>
    <scope>NUCLEOTIDE SEQUENCE [LARGE SCALE GENOMIC DNA]</scope>
</reference>
<name>A0A151SF93_CAJCA</name>
<organism evidence="2 3">
    <name type="scientific">Cajanus cajan</name>
    <name type="common">Pigeon pea</name>
    <name type="synonym">Cajanus indicus</name>
    <dbReference type="NCBI Taxonomy" id="3821"/>
    <lineage>
        <taxon>Eukaryota</taxon>
        <taxon>Viridiplantae</taxon>
        <taxon>Streptophyta</taxon>
        <taxon>Embryophyta</taxon>
        <taxon>Tracheophyta</taxon>
        <taxon>Spermatophyta</taxon>
        <taxon>Magnoliopsida</taxon>
        <taxon>eudicotyledons</taxon>
        <taxon>Gunneridae</taxon>
        <taxon>Pentapetalae</taxon>
        <taxon>rosids</taxon>
        <taxon>fabids</taxon>
        <taxon>Fabales</taxon>
        <taxon>Fabaceae</taxon>
        <taxon>Papilionoideae</taxon>
        <taxon>50 kb inversion clade</taxon>
        <taxon>NPAAA clade</taxon>
        <taxon>indigoferoid/millettioid clade</taxon>
        <taxon>Phaseoleae</taxon>
        <taxon>Cajanus</taxon>
    </lineage>
</organism>
<sequence>MPTFVRNTSLSRSRREQISKSNSYRRRRAKERKVFLTTYKLHSFTQSTSPKPNKVPALNLKKVVASVFKLVQTTAASFTSKSSLSTHF</sequence>
<gene>
    <name evidence="2" type="ORF">KK1_024790</name>
</gene>
<dbReference type="OMA" id="TIGRDHI"/>
<dbReference type="AlphaFoldDB" id="A0A151SF93"/>
<proteinExistence type="predicted"/>
<dbReference type="Gramene" id="C.cajan_23987.t">
    <property type="protein sequence ID" value="C.cajan_23987.t.cds1"/>
    <property type="gene ID" value="C.cajan_23987"/>
</dbReference>
<keyword evidence="3" id="KW-1185">Reference proteome</keyword>
<protein>
    <submittedName>
        <fullName evidence="2">Uncharacterized protein</fullName>
    </submittedName>
</protein>
<feature type="compositionally biased region" description="Polar residues" evidence="1">
    <location>
        <begin position="1"/>
        <end position="11"/>
    </location>
</feature>
<evidence type="ECO:0000313" key="3">
    <source>
        <dbReference type="Proteomes" id="UP000075243"/>
    </source>
</evidence>
<dbReference type="Proteomes" id="UP000075243">
    <property type="component" value="Unassembled WGS sequence"/>
</dbReference>
<feature type="region of interest" description="Disordered" evidence="1">
    <location>
        <begin position="1"/>
        <end position="29"/>
    </location>
</feature>
<evidence type="ECO:0000256" key="1">
    <source>
        <dbReference type="SAM" id="MobiDB-lite"/>
    </source>
</evidence>
<accession>A0A151SF93</accession>
<dbReference type="EMBL" id="KQ483414">
    <property type="protein sequence ID" value="KYP53408.1"/>
    <property type="molecule type" value="Genomic_DNA"/>
</dbReference>